<dbReference type="InterPro" id="IPR036291">
    <property type="entry name" value="NAD(P)-bd_dom_sf"/>
</dbReference>
<dbReference type="InterPro" id="IPR002347">
    <property type="entry name" value="SDR_fam"/>
</dbReference>
<proteinExistence type="predicted"/>
<organism evidence="2 3">
    <name type="scientific">Physocladia obscura</name>
    <dbReference type="NCBI Taxonomy" id="109957"/>
    <lineage>
        <taxon>Eukaryota</taxon>
        <taxon>Fungi</taxon>
        <taxon>Fungi incertae sedis</taxon>
        <taxon>Chytridiomycota</taxon>
        <taxon>Chytridiomycota incertae sedis</taxon>
        <taxon>Chytridiomycetes</taxon>
        <taxon>Chytridiales</taxon>
        <taxon>Chytriomycetaceae</taxon>
        <taxon>Physocladia</taxon>
    </lineage>
</organism>
<name>A0AAD5SQ15_9FUNG</name>
<comment type="caution">
    <text evidence="2">The sequence shown here is derived from an EMBL/GenBank/DDBJ whole genome shotgun (WGS) entry which is preliminary data.</text>
</comment>
<dbReference type="Pfam" id="PF00106">
    <property type="entry name" value="adh_short"/>
    <property type="match status" value="1"/>
</dbReference>
<dbReference type="Gene3D" id="3.40.50.720">
    <property type="entry name" value="NAD(P)-binding Rossmann-like Domain"/>
    <property type="match status" value="1"/>
</dbReference>
<keyword evidence="1" id="KW-0560">Oxidoreductase</keyword>
<dbReference type="PANTHER" id="PTHR43157:SF73">
    <property type="entry name" value="WW DOMAIN-CONTAINING OXIDOREDUCTASE-LIKE PROTEIN"/>
    <property type="match status" value="1"/>
</dbReference>
<evidence type="ECO:0000313" key="3">
    <source>
        <dbReference type="Proteomes" id="UP001211907"/>
    </source>
</evidence>
<dbReference type="SUPFAM" id="SSF51735">
    <property type="entry name" value="NAD(P)-binding Rossmann-fold domains"/>
    <property type="match status" value="1"/>
</dbReference>
<dbReference type="GO" id="GO:0016491">
    <property type="term" value="F:oxidoreductase activity"/>
    <property type="evidence" value="ECO:0007669"/>
    <property type="project" value="UniProtKB-KW"/>
</dbReference>
<evidence type="ECO:0000313" key="2">
    <source>
        <dbReference type="EMBL" id="KAJ3088140.1"/>
    </source>
</evidence>
<dbReference type="PANTHER" id="PTHR43157">
    <property type="entry name" value="PHOSPHATIDYLINOSITOL-GLYCAN BIOSYNTHESIS CLASS F PROTEIN-RELATED"/>
    <property type="match status" value="1"/>
</dbReference>
<sequence length="321" mass="35470">MPKVREFNPQGTIDLSEKVVLVTGGSAGIGKVNVRQFAELGAKVYVVARNKEKTQAVLDEFKRKTGNNNVFFIHGDLDHLESMKAAAKAFLEKENRLHILVCNAGIATRSKVWTSDGFEIFFGQNYLAHVMLLRILLDCLKETANSLNNVQGCVRIVNVSSSASDFPGSPSTIDFDYLVKKGDSDSRQLPDDRKTIVIPDYSVSKLSQVLQTIKLSEVLKGTGISVYSLHPGMVQTAVYDGIFSQGGIKALIYRALQFQMITEEEGSLTTLYCAVSNEVSNDSGLFYDNCAVAVNSNKAVKDRAQIEKLWTKSFEWTDSFI</sequence>
<reference evidence="2" key="1">
    <citation type="submission" date="2020-05" db="EMBL/GenBank/DDBJ databases">
        <title>Phylogenomic resolution of chytrid fungi.</title>
        <authorList>
            <person name="Stajich J.E."/>
            <person name="Amses K."/>
            <person name="Simmons R."/>
            <person name="Seto K."/>
            <person name="Myers J."/>
            <person name="Bonds A."/>
            <person name="Quandt C.A."/>
            <person name="Barry K."/>
            <person name="Liu P."/>
            <person name="Grigoriev I."/>
            <person name="Longcore J.E."/>
            <person name="James T.Y."/>
        </authorList>
    </citation>
    <scope>NUCLEOTIDE SEQUENCE</scope>
    <source>
        <strain evidence="2">JEL0513</strain>
    </source>
</reference>
<protein>
    <submittedName>
        <fullName evidence="2">Retinol dehydrogenase 12</fullName>
    </submittedName>
</protein>
<dbReference type="AlphaFoldDB" id="A0AAD5SQ15"/>
<dbReference type="EMBL" id="JADGJH010003914">
    <property type="protein sequence ID" value="KAJ3088140.1"/>
    <property type="molecule type" value="Genomic_DNA"/>
</dbReference>
<evidence type="ECO:0000256" key="1">
    <source>
        <dbReference type="ARBA" id="ARBA00023002"/>
    </source>
</evidence>
<keyword evidence="3" id="KW-1185">Reference proteome</keyword>
<dbReference type="PRINTS" id="PR00081">
    <property type="entry name" value="GDHRDH"/>
</dbReference>
<gene>
    <name evidence="2" type="primary">RDH12_2</name>
    <name evidence="2" type="ORF">HK100_008145</name>
</gene>
<accession>A0AAD5SQ15</accession>
<dbReference type="Proteomes" id="UP001211907">
    <property type="component" value="Unassembled WGS sequence"/>
</dbReference>